<proteinExistence type="predicted"/>
<dbReference type="GeneID" id="108619573"/>
<evidence type="ECO:0000313" key="4">
    <source>
        <dbReference type="RefSeq" id="XP_017871722.1"/>
    </source>
</evidence>
<dbReference type="Proteomes" id="UP000694904">
    <property type="component" value="Chromosome 2"/>
</dbReference>
<feature type="domain" description="J" evidence="2">
    <location>
        <begin position="33"/>
        <end position="105"/>
    </location>
</feature>
<dbReference type="PANTHER" id="PTHR44825:SF1">
    <property type="entry name" value="DNAJ HOMOLOG SUBFAMILY C MEMBER 4"/>
    <property type="match status" value="1"/>
</dbReference>
<dbReference type="CDD" id="cd06257">
    <property type="entry name" value="DnaJ"/>
    <property type="match status" value="1"/>
</dbReference>
<keyword evidence="3" id="KW-1185">Reference proteome</keyword>
<organism evidence="3 4">
    <name type="scientific">Drosophila arizonae</name>
    <name type="common">Fruit fly</name>
    <dbReference type="NCBI Taxonomy" id="7263"/>
    <lineage>
        <taxon>Eukaryota</taxon>
        <taxon>Metazoa</taxon>
        <taxon>Ecdysozoa</taxon>
        <taxon>Arthropoda</taxon>
        <taxon>Hexapoda</taxon>
        <taxon>Insecta</taxon>
        <taxon>Pterygota</taxon>
        <taxon>Neoptera</taxon>
        <taxon>Endopterygota</taxon>
        <taxon>Diptera</taxon>
        <taxon>Brachycera</taxon>
        <taxon>Muscomorpha</taxon>
        <taxon>Ephydroidea</taxon>
        <taxon>Drosophilidae</taxon>
        <taxon>Drosophila</taxon>
    </lineage>
</organism>
<protein>
    <submittedName>
        <fullName evidence="4">Uncharacterized protein LOC108619573</fullName>
    </submittedName>
</protein>
<reference evidence="4" key="3">
    <citation type="submission" date="2025-08" db="UniProtKB">
        <authorList>
            <consortium name="RefSeq"/>
        </authorList>
    </citation>
    <scope>IDENTIFICATION</scope>
    <source>
        <tissue evidence="4">Whole organism</tissue>
    </source>
</reference>
<dbReference type="SMART" id="SM00271">
    <property type="entry name" value="DnaJ"/>
    <property type="match status" value="1"/>
</dbReference>
<dbReference type="PROSITE" id="PS50076">
    <property type="entry name" value="DNAJ_2"/>
    <property type="match status" value="1"/>
</dbReference>
<keyword evidence="1" id="KW-1133">Transmembrane helix</keyword>
<sequence>MLRYVHSNVLIPVRFMASFHTIYAHNVQGSSRSYYEVLKVPLNSSGKEIKQAFFELSKKYHPDANSDSHDSDEFVKVCEAYRILYKRVSREHHSNRLRSRYRTLAPLDICYSNKNVHKNWTKYQAAIRKKQFGHEINSVGAPIVLCKSTQIDRPSEVRLLPAGNLLPVVRPVDARAVLRLPLLFAQSQESWLPAYYVAAFGVILALLVVDSVQRAGLTADPSDQIVASRQRSFKHFSGILPLISQT</sequence>
<feature type="transmembrane region" description="Helical" evidence="1">
    <location>
        <begin position="191"/>
        <end position="209"/>
    </location>
</feature>
<accession>A0ABM1PWY6</accession>
<dbReference type="InterPro" id="IPR036869">
    <property type="entry name" value="J_dom_sf"/>
</dbReference>
<reference evidence="3" key="2">
    <citation type="journal article" date="2016" name="G3 (Bethesda)">
        <title>Genome Evolution in Three Species of Cactophilic Drosophila.</title>
        <authorList>
            <person name="Sanchez-Flores A."/>
            <person name="Penazola F."/>
            <person name="Carpinteyro-Ponce J."/>
            <person name="Nazario-Yepiz N."/>
            <person name="Abreu-Goodger C."/>
            <person name="Machado C.A."/>
            <person name="Markow T.A."/>
        </authorList>
    </citation>
    <scope>NUCLEOTIDE SEQUENCE [LARGE SCALE GENOMIC DNA]</scope>
</reference>
<dbReference type="PANTHER" id="PTHR44825">
    <property type="match status" value="1"/>
</dbReference>
<keyword evidence="1" id="KW-0812">Transmembrane</keyword>
<dbReference type="Gene3D" id="1.10.287.110">
    <property type="entry name" value="DnaJ domain"/>
    <property type="match status" value="1"/>
</dbReference>
<dbReference type="Pfam" id="PF00226">
    <property type="entry name" value="DnaJ"/>
    <property type="match status" value="1"/>
</dbReference>
<gene>
    <name evidence="4" type="primary">LOC108619573</name>
</gene>
<dbReference type="InterPro" id="IPR001623">
    <property type="entry name" value="DnaJ_domain"/>
</dbReference>
<evidence type="ECO:0000256" key="1">
    <source>
        <dbReference type="SAM" id="Phobius"/>
    </source>
</evidence>
<dbReference type="RefSeq" id="XP_017871722.1">
    <property type="nucleotide sequence ID" value="XM_018016233.1"/>
</dbReference>
<evidence type="ECO:0000313" key="3">
    <source>
        <dbReference type="Proteomes" id="UP000694904"/>
    </source>
</evidence>
<dbReference type="InterPro" id="IPR052763">
    <property type="entry name" value="DnaJ_C4"/>
</dbReference>
<name>A0ABM1PWY6_DROAR</name>
<dbReference type="SUPFAM" id="SSF46565">
    <property type="entry name" value="Chaperone J-domain"/>
    <property type="match status" value="1"/>
</dbReference>
<reference evidence="3" key="1">
    <citation type="journal article" date="1997" name="Nucleic Acids Res.">
        <title>tRNAscan-SE: a program for improved detection of transfer RNA genes in genomic sequence.</title>
        <authorList>
            <person name="Lowe T.M."/>
            <person name="Eddy S.R."/>
        </authorList>
    </citation>
    <scope>NUCLEOTIDE SEQUENCE [LARGE SCALE GENOMIC DNA]</scope>
</reference>
<dbReference type="PRINTS" id="PR00625">
    <property type="entry name" value="JDOMAIN"/>
</dbReference>
<evidence type="ECO:0000259" key="2">
    <source>
        <dbReference type="PROSITE" id="PS50076"/>
    </source>
</evidence>
<keyword evidence="1" id="KW-0472">Membrane</keyword>